<feature type="region of interest" description="Disordered" evidence="1">
    <location>
        <begin position="205"/>
        <end position="224"/>
    </location>
</feature>
<evidence type="ECO:0000256" key="1">
    <source>
        <dbReference type="SAM" id="MobiDB-lite"/>
    </source>
</evidence>
<sequence>MGYLLSFRFHPAGEEIINLLNEKGLDPDFSVQTIYKSSWSFCEHGHASKVEWFMLEFHSEKLQALFPPVMLVNQVQTQQLPIHHMTYNFRNHVAENSFSRVETQQLPNHNLPFDCENHVAENTVQGVAHEQVAGHNMTFNYRNHDVKNIFATEELRQLPGHHLASDSGNHAAENIFPGSKDRPPILMASAMTDVRHFQCKCDQQTDVDSQWPVHDEHPLYSNLD</sequence>
<protein>
    <submittedName>
        <fullName evidence="2">Uncharacterized protein</fullName>
    </submittedName>
</protein>
<dbReference type="AlphaFoldDB" id="A0AAP0M593"/>
<organism evidence="2 3">
    <name type="scientific">Citrus x changshan-huyou</name>
    <dbReference type="NCBI Taxonomy" id="2935761"/>
    <lineage>
        <taxon>Eukaryota</taxon>
        <taxon>Viridiplantae</taxon>
        <taxon>Streptophyta</taxon>
        <taxon>Embryophyta</taxon>
        <taxon>Tracheophyta</taxon>
        <taxon>Spermatophyta</taxon>
        <taxon>Magnoliopsida</taxon>
        <taxon>eudicotyledons</taxon>
        <taxon>Gunneridae</taxon>
        <taxon>Pentapetalae</taxon>
        <taxon>rosids</taxon>
        <taxon>malvids</taxon>
        <taxon>Sapindales</taxon>
        <taxon>Rutaceae</taxon>
        <taxon>Aurantioideae</taxon>
        <taxon>Citrus</taxon>
    </lineage>
</organism>
<dbReference type="EMBL" id="JBCGBO010000005">
    <property type="protein sequence ID" value="KAK9197952.1"/>
    <property type="molecule type" value="Genomic_DNA"/>
</dbReference>
<evidence type="ECO:0000313" key="2">
    <source>
        <dbReference type="EMBL" id="KAK9197952.1"/>
    </source>
</evidence>
<dbReference type="Proteomes" id="UP001428341">
    <property type="component" value="Unassembled WGS sequence"/>
</dbReference>
<gene>
    <name evidence="2" type="ORF">WN944_013135</name>
</gene>
<name>A0AAP0M593_9ROSI</name>
<comment type="caution">
    <text evidence="2">The sequence shown here is derived from an EMBL/GenBank/DDBJ whole genome shotgun (WGS) entry which is preliminary data.</text>
</comment>
<reference evidence="2 3" key="1">
    <citation type="submission" date="2024-05" db="EMBL/GenBank/DDBJ databases">
        <title>Haplotype-resolved chromosome-level genome assembly of Huyou (Citrus changshanensis).</title>
        <authorList>
            <person name="Miao C."/>
            <person name="Chen W."/>
            <person name="Wu Y."/>
            <person name="Wang L."/>
            <person name="Zhao S."/>
            <person name="Grierson D."/>
            <person name="Xu C."/>
            <person name="Chen K."/>
        </authorList>
    </citation>
    <scope>NUCLEOTIDE SEQUENCE [LARGE SCALE GENOMIC DNA]</scope>
    <source>
        <strain evidence="2">01-14</strain>
        <tissue evidence="2">Leaf</tissue>
    </source>
</reference>
<accession>A0AAP0M593</accession>
<proteinExistence type="predicted"/>
<keyword evidence="3" id="KW-1185">Reference proteome</keyword>
<evidence type="ECO:0000313" key="3">
    <source>
        <dbReference type="Proteomes" id="UP001428341"/>
    </source>
</evidence>